<comment type="caution">
    <text evidence="8">The sequence shown here is derived from an EMBL/GenBank/DDBJ whole genome shotgun (WGS) entry which is preliminary data.</text>
</comment>
<dbReference type="InterPro" id="IPR013783">
    <property type="entry name" value="Ig-like_fold"/>
</dbReference>
<evidence type="ECO:0000256" key="3">
    <source>
        <dbReference type="ARBA" id="ARBA00023295"/>
    </source>
</evidence>
<organism evidence="8 9">
    <name type="scientific">Maribacter aquimaris</name>
    <dbReference type="NCBI Taxonomy" id="2737171"/>
    <lineage>
        <taxon>Bacteria</taxon>
        <taxon>Pseudomonadati</taxon>
        <taxon>Bacteroidota</taxon>
        <taxon>Flavobacteriia</taxon>
        <taxon>Flavobacteriales</taxon>
        <taxon>Flavobacteriaceae</taxon>
        <taxon>Maribacter</taxon>
    </lineage>
</organism>
<dbReference type="InterPro" id="IPR006102">
    <property type="entry name" value="Ig-like_GH2"/>
</dbReference>
<name>A0ABR7V4A5_9FLAO</name>
<dbReference type="InterPro" id="IPR008979">
    <property type="entry name" value="Galactose-bd-like_sf"/>
</dbReference>
<dbReference type="Gene3D" id="2.60.40.10">
    <property type="entry name" value="Immunoglobulins"/>
    <property type="match status" value="3"/>
</dbReference>
<keyword evidence="2 8" id="KW-0378">Hydrolase</keyword>
<dbReference type="SUPFAM" id="SSF51445">
    <property type="entry name" value="(Trans)glycosidases"/>
    <property type="match status" value="1"/>
</dbReference>
<keyword evidence="9" id="KW-1185">Reference proteome</keyword>
<gene>
    <name evidence="8" type="ORF">HPE56_17625</name>
</gene>
<dbReference type="InterPro" id="IPR054593">
    <property type="entry name" value="Beta-mannosidase-like_N2"/>
</dbReference>
<dbReference type="Pfam" id="PF02836">
    <property type="entry name" value="Glyco_hydro_2_C"/>
    <property type="match status" value="1"/>
</dbReference>
<accession>A0ABR7V4A5</accession>
<dbReference type="InterPro" id="IPR036156">
    <property type="entry name" value="Beta-gal/glucu_dom_sf"/>
</dbReference>
<keyword evidence="3" id="KW-0326">Glycosidase</keyword>
<protein>
    <submittedName>
        <fullName evidence="8">Glycoside hydrolase family 2</fullName>
    </submittedName>
</protein>
<dbReference type="SUPFAM" id="SSF49303">
    <property type="entry name" value="beta-Galactosidase/glucuronidase domain"/>
    <property type="match status" value="3"/>
</dbReference>
<feature type="domain" description="Exo-beta-D-glucosaminidase Ig-fold" evidence="6">
    <location>
        <begin position="816"/>
        <end position="923"/>
    </location>
</feature>
<dbReference type="Gene3D" id="2.60.120.260">
    <property type="entry name" value="Galactose-binding domain-like"/>
    <property type="match status" value="1"/>
</dbReference>
<dbReference type="GO" id="GO:0016787">
    <property type="term" value="F:hydrolase activity"/>
    <property type="evidence" value="ECO:0007669"/>
    <property type="project" value="UniProtKB-KW"/>
</dbReference>
<evidence type="ECO:0000313" key="9">
    <source>
        <dbReference type="Proteomes" id="UP001166021"/>
    </source>
</evidence>
<dbReference type="Gene3D" id="3.20.20.80">
    <property type="entry name" value="Glycosidases"/>
    <property type="match status" value="1"/>
</dbReference>
<dbReference type="InterPro" id="IPR006103">
    <property type="entry name" value="Glyco_hydro_2_cat"/>
</dbReference>
<dbReference type="PANTHER" id="PTHR43536">
    <property type="entry name" value="MANNOSYLGLYCOPROTEIN ENDO-BETA-MANNOSIDASE"/>
    <property type="match status" value="1"/>
</dbReference>
<reference evidence="8" key="1">
    <citation type="submission" date="2020-05" db="EMBL/GenBank/DDBJ databases">
        <title>The draft genome sequence of Maribacter sp. ANRC-HE7.</title>
        <authorList>
            <person name="Mu L."/>
        </authorList>
    </citation>
    <scope>NUCLEOTIDE SEQUENCE</scope>
    <source>
        <strain evidence="8">ANRC-HE7</strain>
    </source>
</reference>
<dbReference type="InterPro" id="IPR041351">
    <property type="entry name" value="Ig_GlcNase"/>
</dbReference>
<dbReference type="Pfam" id="PF18368">
    <property type="entry name" value="Ig_GlcNase"/>
    <property type="match status" value="1"/>
</dbReference>
<dbReference type="InterPro" id="IPR017853">
    <property type="entry name" value="GH"/>
</dbReference>
<dbReference type="Proteomes" id="UP001166021">
    <property type="component" value="Unassembled WGS sequence"/>
</dbReference>
<feature type="domain" description="Glycoside hydrolase family 2 immunoglobulin-like beta-sandwich" evidence="4">
    <location>
        <begin position="251"/>
        <end position="361"/>
    </location>
</feature>
<feature type="domain" description="Beta-mannosidase-like galactose-binding" evidence="7">
    <location>
        <begin position="77"/>
        <end position="239"/>
    </location>
</feature>
<comment type="similarity">
    <text evidence="1">Belongs to the glycosyl hydrolase 2 family.</text>
</comment>
<evidence type="ECO:0000259" key="4">
    <source>
        <dbReference type="Pfam" id="PF00703"/>
    </source>
</evidence>
<dbReference type="Pfam" id="PF00703">
    <property type="entry name" value="Glyco_hydro_2"/>
    <property type="match status" value="1"/>
</dbReference>
<dbReference type="Pfam" id="PF22666">
    <property type="entry name" value="Glyco_hydro_2_N2"/>
    <property type="match status" value="1"/>
</dbReference>
<evidence type="ECO:0000259" key="5">
    <source>
        <dbReference type="Pfam" id="PF02836"/>
    </source>
</evidence>
<dbReference type="EMBL" id="JABTCF010000013">
    <property type="protein sequence ID" value="MBD0779625.1"/>
    <property type="molecule type" value="Genomic_DNA"/>
</dbReference>
<sequence length="931" mass="106474">MFSQENPKNIGLTKPQPTITLPVTKGAYQESVRKIKTEPRTQLLKVKDNEYIISNGWEMIEALNVNKNGKEISEDINTKKWYNATVPGTVLTTLVDQGVYPDPYFGLNNLAIPDSLSRMDWWYRTSFSRPQKSMGKKVWLLLNGINYTSNVWLNGTHLGDVKGAFIRGEYDITALLQDTNHLAIHILPPPHPGIPHESSSLSPRGPNGGQLCQDGPTFISSEGWDWMPGIRDRNIGIWQDVRLKTTGAARIIDPQVITDLPLPDTSFARINIKTEIECFVPDDYIMEIELDGKQLSKKLKLVSGKQEIILTPSDFRNLKMKDPELWWPNGYGDQNLYSIKMTLRNSKSGLEDRKTVRFGVRELSYEFAVSDKDVDFQRIDFNPIDAFTIKEEALFDPLNHVAYKSDIVLPTLHQGVELNMFDKLEGDNPYLVIKVNGQPIFCKGGNWGMDDAMKRVSRERLEPYFKLHKDANYTMIRNWTGESTEEVFYELADEYGLLVWNDFWMSTEGYNMPPADFGLFMTNATDVVKRFRNHPSIAIWCARNEGYAPKGLDKSLADLVAKEDGTRLYQSNSRYLNLRPSGPWNYIHDYSYLFKEHADGFSTEIGTQSFPTAESMKTMMAEEDLWPISEVWYYHDLHTGHQDYRAALIDDYAEAFSLEDYSKKAQMLNYVSHRGIFEAWNSRLWDDASGVLLWMTHPAWPSMIWQTYSWDYETYGAYYGAKKGCEPIHIQRNTNDGKVLVINTTLNEYKGLTASATAIDGSGSTLFEHKTNIGVNQNSKKDCFFFNIPDSFKLPEVYYIKLELTDRSGKMIADNFYWETINNNHKYYDFNIMDQVVVKAEGNHQISNGKLSGSIKVKNPSEAIALALKLNLRNSATNERILPAYFSDGYFSLLPGEEKVLFFECDKADLPDDLKITAEGYNVDSQTLIAW</sequence>
<evidence type="ECO:0000256" key="1">
    <source>
        <dbReference type="ARBA" id="ARBA00007401"/>
    </source>
</evidence>
<dbReference type="SUPFAM" id="SSF49785">
    <property type="entry name" value="Galactose-binding domain-like"/>
    <property type="match status" value="1"/>
</dbReference>
<dbReference type="InterPro" id="IPR043534">
    <property type="entry name" value="EBDG/EBM"/>
</dbReference>
<dbReference type="PANTHER" id="PTHR43536:SF1">
    <property type="entry name" value="MANNOSYLGLYCOPROTEIN ENDO-BETA-MANNOSIDASE"/>
    <property type="match status" value="1"/>
</dbReference>
<proteinExistence type="inferred from homology"/>
<feature type="domain" description="Glycoside hydrolase family 2 catalytic" evidence="5">
    <location>
        <begin position="433"/>
        <end position="656"/>
    </location>
</feature>
<evidence type="ECO:0000256" key="2">
    <source>
        <dbReference type="ARBA" id="ARBA00022801"/>
    </source>
</evidence>
<evidence type="ECO:0000259" key="6">
    <source>
        <dbReference type="Pfam" id="PF18368"/>
    </source>
</evidence>
<evidence type="ECO:0000259" key="7">
    <source>
        <dbReference type="Pfam" id="PF22666"/>
    </source>
</evidence>
<evidence type="ECO:0000313" key="8">
    <source>
        <dbReference type="EMBL" id="MBD0779625.1"/>
    </source>
</evidence>